<dbReference type="STRING" id="310780.SAMN05216267_1007145"/>
<evidence type="ECO:0000256" key="1">
    <source>
        <dbReference type="SAM" id="MobiDB-lite"/>
    </source>
</evidence>
<evidence type="ECO:0000313" key="4">
    <source>
        <dbReference type="Proteomes" id="UP000181951"/>
    </source>
</evidence>
<proteinExistence type="predicted"/>
<name>A0A1H8I0P7_9ACTN</name>
<dbReference type="Proteomes" id="UP000181951">
    <property type="component" value="Unassembled WGS sequence"/>
</dbReference>
<dbReference type="EMBL" id="FODD01000007">
    <property type="protein sequence ID" value="SEN61897.1"/>
    <property type="molecule type" value="Genomic_DNA"/>
</dbReference>
<evidence type="ECO:0000313" key="3">
    <source>
        <dbReference type="EMBL" id="SEN61897.1"/>
    </source>
</evidence>
<sequence>MTHRSSRMPRSGLMAATAAAVLMPLTLAAPALAGAPNPSGGAPAPASTPASPAPTAAAAAPHGQAAPAVPTGVVTQAYVPVVTPGPLGAGATRFTVRLPQGTTGQVGAVMAFDPYQLPPAGYTSWRVASHLHAVCSVNGGPFRTCEWAGGIDDGDDPLAAYLRLVMPVADATATMTYDVRITADYGALPDDQLLHGWFRATDADGGSLAVGSAQLQYLRGETPAAARGVLYARDATGELWRYEGTDTSQSTVPFKPPAKVGGGWNAYTAIIPLGAQSAAATGDVVARDKDGVLWYFAHSGDPARPFAPRVRIGAGWNIYTALSATSDSGARHADLVARDRDGVLWRYRATGAAGAPFAPRERIGAGWNAYTAISPYGDGIVARDASGVLWSYAARPSGTGTDPFEPRVKVGAGWNVYTALSGSNVANGAAGDSLMARDAAGRLWWYDQKSDHIPGSRTIVGAGWNIYTAIF</sequence>
<evidence type="ECO:0000256" key="2">
    <source>
        <dbReference type="SAM" id="SignalP"/>
    </source>
</evidence>
<reference evidence="3 4" key="1">
    <citation type="submission" date="2016-10" db="EMBL/GenBank/DDBJ databases">
        <authorList>
            <person name="de Groot N.N."/>
        </authorList>
    </citation>
    <scope>NUCLEOTIDE SEQUENCE [LARGE SCALE GENOMIC DNA]</scope>
    <source>
        <strain evidence="3 4">CGMCC 4.2026</strain>
    </source>
</reference>
<keyword evidence="2" id="KW-0732">Signal</keyword>
<organism evidence="3 4">
    <name type="scientific">Actinacidiphila rubida</name>
    <dbReference type="NCBI Taxonomy" id="310780"/>
    <lineage>
        <taxon>Bacteria</taxon>
        <taxon>Bacillati</taxon>
        <taxon>Actinomycetota</taxon>
        <taxon>Actinomycetes</taxon>
        <taxon>Kitasatosporales</taxon>
        <taxon>Streptomycetaceae</taxon>
        <taxon>Actinacidiphila</taxon>
    </lineage>
</organism>
<feature type="region of interest" description="Disordered" evidence="1">
    <location>
        <begin position="36"/>
        <end position="63"/>
    </location>
</feature>
<accession>A0A1H8I0P7</accession>
<feature type="signal peptide" evidence="2">
    <location>
        <begin position="1"/>
        <end position="33"/>
    </location>
</feature>
<dbReference type="AlphaFoldDB" id="A0A1H8I0P7"/>
<protein>
    <recommendedName>
        <fullName evidence="5">Secreted protein</fullName>
    </recommendedName>
</protein>
<gene>
    <name evidence="3" type="ORF">SAMN05216267_1007145</name>
</gene>
<evidence type="ECO:0008006" key="5">
    <source>
        <dbReference type="Google" id="ProtNLM"/>
    </source>
</evidence>
<dbReference type="Gene3D" id="2.115.10.10">
    <property type="entry name" value="Tachylectin 2"/>
    <property type="match status" value="1"/>
</dbReference>
<dbReference type="SUPFAM" id="SSF89372">
    <property type="entry name" value="Fucose-specific lectin"/>
    <property type="match status" value="1"/>
</dbReference>
<feature type="chain" id="PRO_5038828323" description="Secreted protein" evidence="2">
    <location>
        <begin position="34"/>
        <end position="471"/>
    </location>
</feature>
<keyword evidence="4" id="KW-1185">Reference proteome</keyword>